<dbReference type="Gene3D" id="2.60.40.10">
    <property type="entry name" value="Immunoglobulins"/>
    <property type="match status" value="1"/>
</dbReference>
<gene>
    <name evidence="5" type="ORF">DB32_008024</name>
</gene>
<protein>
    <submittedName>
        <fullName evidence="5">Beta-glucosidase</fullName>
    </submittedName>
</protein>
<dbReference type="PANTHER" id="PTHR42715">
    <property type="entry name" value="BETA-GLUCOSIDASE"/>
    <property type="match status" value="1"/>
</dbReference>
<feature type="domain" description="Fibronectin type III-like" evidence="4">
    <location>
        <begin position="637"/>
        <end position="707"/>
    </location>
</feature>
<reference evidence="5 6" key="1">
    <citation type="submission" date="2015-03" db="EMBL/GenBank/DDBJ databases">
        <title>Genome assembly of Sandaracinus amylolyticus DSM 53668.</title>
        <authorList>
            <person name="Sharma G."/>
            <person name="Subramanian S."/>
        </authorList>
    </citation>
    <scope>NUCLEOTIDE SEQUENCE [LARGE SCALE GENOMIC DNA]</scope>
    <source>
        <strain evidence="5 6">DSM 53668</strain>
    </source>
</reference>
<dbReference type="EMBL" id="CP011125">
    <property type="protein sequence ID" value="AKF10875.1"/>
    <property type="molecule type" value="Genomic_DNA"/>
</dbReference>
<proteinExistence type="inferred from homology"/>
<dbReference type="PROSITE" id="PS51257">
    <property type="entry name" value="PROKAR_LIPOPROTEIN"/>
    <property type="match status" value="1"/>
</dbReference>
<dbReference type="SMART" id="SM01217">
    <property type="entry name" value="Fn3_like"/>
    <property type="match status" value="1"/>
</dbReference>
<dbReference type="Pfam" id="PF14310">
    <property type="entry name" value="Fn3-like"/>
    <property type="match status" value="1"/>
</dbReference>
<dbReference type="FunFam" id="2.60.40.10:FF:000495">
    <property type="entry name" value="Periplasmic beta-glucosidase"/>
    <property type="match status" value="1"/>
</dbReference>
<dbReference type="InterPro" id="IPR036881">
    <property type="entry name" value="Glyco_hydro_3_C_sf"/>
</dbReference>
<dbReference type="Proteomes" id="UP000034883">
    <property type="component" value="Chromosome"/>
</dbReference>
<organism evidence="5 6">
    <name type="scientific">Sandaracinus amylolyticus</name>
    <dbReference type="NCBI Taxonomy" id="927083"/>
    <lineage>
        <taxon>Bacteria</taxon>
        <taxon>Pseudomonadati</taxon>
        <taxon>Myxococcota</taxon>
        <taxon>Polyangia</taxon>
        <taxon>Polyangiales</taxon>
        <taxon>Sandaracinaceae</taxon>
        <taxon>Sandaracinus</taxon>
    </lineage>
</organism>
<dbReference type="Gene3D" id="3.20.20.300">
    <property type="entry name" value="Glycoside hydrolase, family 3, N-terminal domain"/>
    <property type="match status" value="1"/>
</dbReference>
<dbReference type="SUPFAM" id="SSF52279">
    <property type="entry name" value="Beta-D-glucan exohydrolase, C-terminal domain"/>
    <property type="match status" value="1"/>
</dbReference>
<evidence type="ECO:0000259" key="4">
    <source>
        <dbReference type="SMART" id="SM01217"/>
    </source>
</evidence>
<dbReference type="InterPro" id="IPR002772">
    <property type="entry name" value="Glyco_hydro_3_C"/>
</dbReference>
<dbReference type="KEGG" id="samy:DB32_008024"/>
<dbReference type="InterPro" id="IPR017853">
    <property type="entry name" value="GH"/>
</dbReference>
<dbReference type="Gene3D" id="3.40.50.1700">
    <property type="entry name" value="Glycoside hydrolase family 3 C-terminal domain"/>
    <property type="match status" value="1"/>
</dbReference>
<dbReference type="InterPro" id="IPR050288">
    <property type="entry name" value="Cellulose_deg_GH3"/>
</dbReference>
<dbReference type="SUPFAM" id="SSF51445">
    <property type="entry name" value="(Trans)glycosidases"/>
    <property type="match status" value="1"/>
</dbReference>
<keyword evidence="3" id="KW-0732">Signal</keyword>
<evidence type="ECO:0000256" key="2">
    <source>
        <dbReference type="ARBA" id="ARBA00022801"/>
    </source>
</evidence>
<evidence type="ECO:0000313" key="5">
    <source>
        <dbReference type="EMBL" id="AKF10875.1"/>
    </source>
</evidence>
<keyword evidence="6" id="KW-1185">Reference proteome</keyword>
<dbReference type="PANTHER" id="PTHR42715:SF3">
    <property type="entry name" value="BETA-GLUCOSIDASE B-RELATED"/>
    <property type="match status" value="1"/>
</dbReference>
<dbReference type="InterPro" id="IPR013783">
    <property type="entry name" value="Ig-like_fold"/>
</dbReference>
<name>A0A0F6W9H4_9BACT</name>
<feature type="chain" id="PRO_5002511987" evidence="3">
    <location>
        <begin position="20"/>
        <end position="719"/>
    </location>
</feature>
<feature type="signal peptide" evidence="3">
    <location>
        <begin position="1"/>
        <end position="19"/>
    </location>
</feature>
<dbReference type="AlphaFoldDB" id="A0A0F6W9H4"/>
<comment type="similarity">
    <text evidence="1">Belongs to the glycosyl hydrolase 3 family.</text>
</comment>
<sequence length="719" mass="77388">MRSALLRFSPLVIAFSLLACDPRDNAPADAGTDAVRDYRAEPFEPTDATRAYCGDADDDAIEARITEILSTLTVDEKVALMHGSGYSSSDRAWRVPGNERVGVPGFRMLDGPRGLSRFTRVPATAFPVAMMRGATWDPALERDVGAAIAREVRSIGVDVLLAPTINVLRHPRWGRAQETYGEDSHHMGELGVAFVQGAQAEGVIASAKHFAANSIENTRHEVDVVIDERTLREVYLPHFRRVVIDGRVGSVMSAYNRVNGLYCDQQSHLLTDILRGEWQFAGFVESDWVLGTHGDVDSLRAGLDVEMPFGPNFRRLPAAITSGALDERELDASLRRVLRAQLCFGLDERQRPVDEPSVRGSAEHLALAREVARRGIVLLRNDGGALPIAPGATSIALLGRNADAENIGDLGSSSVIPQGVVTALEGLGERDGVTVTHVPGTTLDAAGEATVRAADVVVIVTGLDSDDEGEADIAAGDRESLALRAEEVALIRAVAALHDRVVVVLEGGSAITTGEWDGDIEALVLAFYPGSEGGRAIADVLFGDVSPSGRLPFSIPAQESDLPEFDNVSHTVDYGYLHGYRHLAANETPARYPFGFGLSYSTFTLSELALSSERTTATGTITATVRVTNTGTVRARETVQAYVGARGSSVTRAPYDLRAFAQVQLDPGTSETVTLAVRAEDLAYWNETSSRMEVEAIEYELRVGTHAEDARLTATFRVE</sequence>
<accession>A0A0F6W9H4</accession>
<evidence type="ECO:0000313" key="6">
    <source>
        <dbReference type="Proteomes" id="UP000034883"/>
    </source>
</evidence>
<dbReference type="GO" id="GO:0008422">
    <property type="term" value="F:beta-glucosidase activity"/>
    <property type="evidence" value="ECO:0007669"/>
    <property type="project" value="UniProtKB-ARBA"/>
</dbReference>
<keyword evidence="2" id="KW-0378">Hydrolase</keyword>
<evidence type="ECO:0000256" key="3">
    <source>
        <dbReference type="SAM" id="SignalP"/>
    </source>
</evidence>
<dbReference type="InterPro" id="IPR001764">
    <property type="entry name" value="Glyco_hydro_3_N"/>
</dbReference>
<dbReference type="RefSeq" id="WP_053237799.1">
    <property type="nucleotide sequence ID" value="NZ_CP011125.1"/>
</dbReference>
<dbReference type="InterPro" id="IPR026891">
    <property type="entry name" value="Fn3-like"/>
</dbReference>
<dbReference type="InterPro" id="IPR036962">
    <property type="entry name" value="Glyco_hydro_3_N_sf"/>
</dbReference>
<dbReference type="Pfam" id="PF01915">
    <property type="entry name" value="Glyco_hydro_3_C"/>
    <property type="match status" value="1"/>
</dbReference>
<dbReference type="PRINTS" id="PR00133">
    <property type="entry name" value="GLHYDRLASE3"/>
</dbReference>
<dbReference type="Pfam" id="PF00933">
    <property type="entry name" value="Glyco_hydro_3"/>
    <property type="match status" value="1"/>
</dbReference>
<dbReference type="STRING" id="927083.DB32_008024"/>
<dbReference type="GO" id="GO:0009251">
    <property type="term" value="P:glucan catabolic process"/>
    <property type="evidence" value="ECO:0007669"/>
    <property type="project" value="TreeGrafter"/>
</dbReference>
<evidence type="ECO:0000256" key="1">
    <source>
        <dbReference type="ARBA" id="ARBA00005336"/>
    </source>
</evidence>